<dbReference type="InParanoid" id="E3N0L2"/>
<dbReference type="PANTHER" id="PTHR22899">
    <property type="entry name" value="CYCLIN-RELATED F-BOX FAMILY"/>
    <property type="match status" value="1"/>
</dbReference>
<protein>
    <recommendedName>
        <fullName evidence="1">F-box domain-containing protein</fullName>
    </recommendedName>
</protein>
<dbReference type="InterPro" id="IPR001810">
    <property type="entry name" value="F-box_dom"/>
</dbReference>
<dbReference type="InterPro" id="IPR012885">
    <property type="entry name" value="F-box_Sdz-33"/>
</dbReference>
<feature type="domain" description="F-box" evidence="1">
    <location>
        <begin position="4"/>
        <end position="42"/>
    </location>
</feature>
<sequence>MATAFPLLRLPYLVLMPVLEQMELIERISLSILSKRVRIFLKLLKMKCKQINLKHEYGAIRMEVLFDNNGKLRLEIFRSGYVEFKYRQDILFCNTSGVPPMDYAVSIMDVMHCKSIHQFRVAEIPARDILPLLVSLPKIDGVVVEETCNSSYPDSMLKKMLKIVLPVSSAVTIPYHALKPKYLRKILKGNFDSVTVGNYGVGNMANFDIRFSLKSLRMTNAKTLDLYNFNLNDKDLNRFFKLWTEKNCNDRLEYLRARKYGEGNKDLILKGLNVVSVPIETKREFRVLIKIQQLRSDEKITAKFDITRADGRQATIRFGESDEINFIDFYVWPKSTDDTTNREPNQSSFTRVFSSLSTFYNSCVERFK</sequence>
<dbReference type="HOGENOM" id="CLU_028840_5_1_1"/>
<evidence type="ECO:0000313" key="2">
    <source>
        <dbReference type="EMBL" id="EFP13474.1"/>
    </source>
</evidence>
<gene>
    <name evidence="2" type="ORF">CRE_10452</name>
</gene>
<dbReference type="Pfam" id="PF07735">
    <property type="entry name" value="FBA_2"/>
    <property type="match status" value="1"/>
</dbReference>
<name>E3N0L2_CAERE</name>
<keyword evidence="3" id="KW-1185">Reference proteome</keyword>
<evidence type="ECO:0000259" key="1">
    <source>
        <dbReference type="PROSITE" id="PS50181"/>
    </source>
</evidence>
<reference evidence="2" key="1">
    <citation type="submission" date="2007-07" db="EMBL/GenBank/DDBJ databases">
        <title>PCAP assembly of the Caenorhabditis remanei genome.</title>
        <authorList>
            <consortium name="The Caenorhabditis remanei Sequencing Consortium"/>
            <person name="Wilson R.K."/>
        </authorList>
    </citation>
    <scope>NUCLEOTIDE SEQUENCE [LARGE SCALE GENOMIC DNA]</scope>
    <source>
        <strain evidence="2">PB4641</strain>
    </source>
</reference>
<evidence type="ECO:0000313" key="3">
    <source>
        <dbReference type="Proteomes" id="UP000008281"/>
    </source>
</evidence>
<accession>E3N0L2</accession>
<dbReference type="EMBL" id="DS268506">
    <property type="protein sequence ID" value="EFP13474.1"/>
    <property type="molecule type" value="Genomic_DNA"/>
</dbReference>
<dbReference type="Pfam" id="PF00646">
    <property type="entry name" value="F-box"/>
    <property type="match status" value="1"/>
</dbReference>
<organism evidence="3">
    <name type="scientific">Caenorhabditis remanei</name>
    <name type="common">Caenorhabditis vulgaris</name>
    <dbReference type="NCBI Taxonomy" id="31234"/>
    <lineage>
        <taxon>Eukaryota</taxon>
        <taxon>Metazoa</taxon>
        <taxon>Ecdysozoa</taxon>
        <taxon>Nematoda</taxon>
        <taxon>Chromadorea</taxon>
        <taxon>Rhabditida</taxon>
        <taxon>Rhabditina</taxon>
        <taxon>Rhabditomorpha</taxon>
        <taxon>Rhabditoidea</taxon>
        <taxon>Rhabditidae</taxon>
        <taxon>Peloderinae</taxon>
        <taxon>Caenorhabditis</taxon>
    </lineage>
</organism>
<dbReference type="AlphaFoldDB" id="E3N0L2"/>
<dbReference type="PROSITE" id="PS50181">
    <property type="entry name" value="FBOX"/>
    <property type="match status" value="1"/>
</dbReference>
<proteinExistence type="predicted"/>
<dbReference type="InterPro" id="IPR053222">
    <property type="entry name" value="Zygotic_Embryogenesis-Asso"/>
</dbReference>
<dbReference type="PANTHER" id="PTHR22899:SF0">
    <property type="entry name" value="F-BOX ASSOCIATED DOMAIN-CONTAINING PROTEIN-RELATED"/>
    <property type="match status" value="1"/>
</dbReference>
<dbReference type="Proteomes" id="UP000008281">
    <property type="component" value="Unassembled WGS sequence"/>
</dbReference>
<dbReference type="OrthoDB" id="9010513at2759"/>